<reference evidence="3" key="1">
    <citation type="submission" date="2016-10" db="EMBL/GenBank/DDBJ databases">
        <authorList>
            <person name="Varghese N."/>
            <person name="Submissions S."/>
        </authorList>
    </citation>
    <scope>NUCLEOTIDE SEQUENCE [LARGE SCALE GENOMIC DNA]</scope>
    <source>
        <strain evidence="3">DSM 18733</strain>
    </source>
</reference>
<dbReference type="RefSeq" id="WP_093329040.1">
    <property type="nucleotide sequence ID" value="NZ_FOAF01000008.1"/>
</dbReference>
<keyword evidence="1" id="KW-0732">Signal</keyword>
<name>A0A1H7W5R1_OLID1</name>
<protein>
    <recommendedName>
        <fullName evidence="4">DUF5018 domain-containing protein</fullName>
    </recommendedName>
</protein>
<evidence type="ECO:0008006" key="4">
    <source>
        <dbReference type="Google" id="ProtNLM"/>
    </source>
</evidence>
<proteinExistence type="predicted"/>
<dbReference type="Proteomes" id="UP000199421">
    <property type="component" value="Unassembled WGS sequence"/>
</dbReference>
<evidence type="ECO:0000256" key="1">
    <source>
        <dbReference type="SAM" id="SignalP"/>
    </source>
</evidence>
<evidence type="ECO:0000313" key="2">
    <source>
        <dbReference type="EMBL" id="SEM16317.1"/>
    </source>
</evidence>
<accession>A0A1H7W5R1</accession>
<keyword evidence="3" id="KW-1185">Reference proteome</keyword>
<feature type="chain" id="PRO_5011726137" description="DUF5018 domain-containing protein" evidence="1">
    <location>
        <begin position="20"/>
        <end position="336"/>
    </location>
</feature>
<feature type="signal peptide" evidence="1">
    <location>
        <begin position="1"/>
        <end position="19"/>
    </location>
</feature>
<organism evidence="2 3">
    <name type="scientific">Olivibacter domesticus</name>
    <name type="common">Pseudosphingobacterium domesticum</name>
    <dbReference type="NCBI Taxonomy" id="407022"/>
    <lineage>
        <taxon>Bacteria</taxon>
        <taxon>Pseudomonadati</taxon>
        <taxon>Bacteroidota</taxon>
        <taxon>Sphingobacteriia</taxon>
        <taxon>Sphingobacteriales</taxon>
        <taxon>Sphingobacteriaceae</taxon>
        <taxon>Olivibacter</taxon>
    </lineage>
</organism>
<dbReference type="STRING" id="407022.SAMN05661044_04411"/>
<evidence type="ECO:0000313" key="3">
    <source>
        <dbReference type="Proteomes" id="UP000199421"/>
    </source>
</evidence>
<sequence>MKNKSLFMLLWLVAISFWACTKTEPFEAVPQNRITEYKVVNLQDTFIYGAVNNIENTITVYVPFYLNMVVIQPEITVESGAILETEMLPVELDNESQTYAVRAADGSRRTYKLIITQQNTPDLSLVWSDELPTGAPGDLLGVNNSGMPFSFLYGNFQSTSIATLNFAMIHRTTGDTLRPNLSSTGIEPSTGSSLPFIRDYYLYGITIPTEADSGYYDIEIGFLGHKELTPVPLHVVYLEPLLAPIWSPKVAIQGGEISFLPNSSPQLLFINPQSVTALLNGKTYDFAIQDGSTRANLVLKVPQDFPVGAYEGVPFTFQFGDWPELKVDVPLTITSQ</sequence>
<dbReference type="Gene3D" id="2.60.40.2340">
    <property type="match status" value="1"/>
</dbReference>
<dbReference type="AlphaFoldDB" id="A0A1H7W5R1"/>
<dbReference type="OrthoDB" id="674886at2"/>
<dbReference type="EMBL" id="FOAF01000008">
    <property type="protein sequence ID" value="SEM16317.1"/>
    <property type="molecule type" value="Genomic_DNA"/>
</dbReference>
<gene>
    <name evidence="2" type="ORF">SAMN05661044_04411</name>
</gene>